<proteinExistence type="predicted"/>
<dbReference type="InterPro" id="IPR009097">
    <property type="entry name" value="Cyclic_Pdiesterase"/>
</dbReference>
<dbReference type="STRING" id="313628.LNTAR_19857"/>
<protein>
    <recommendedName>
        <fullName evidence="3">2'-5' RNA ligase</fullName>
    </recommendedName>
</protein>
<dbReference type="EMBL" id="ABCK01000017">
    <property type="protein sequence ID" value="EDM26361.1"/>
    <property type="molecule type" value="Genomic_DNA"/>
</dbReference>
<name>A6DPR6_9BACT</name>
<organism evidence="1 2">
    <name type="scientific">Lentisphaera araneosa HTCC2155</name>
    <dbReference type="NCBI Taxonomy" id="313628"/>
    <lineage>
        <taxon>Bacteria</taxon>
        <taxon>Pseudomonadati</taxon>
        <taxon>Lentisphaerota</taxon>
        <taxon>Lentisphaeria</taxon>
        <taxon>Lentisphaerales</taxon>
        <taxon>Lentisphaeraceae</taxon>
        <taxon>Lentisphaera</taxon>
    </lineage>
</organism>
<comment type="caution">
    <text evidence="1">The sequence shown here is derived from an EMBL/GenBank/DDBJ whole genome shotgun (WGS) entry which is preliminary data.</text>
</comment>
<dbReference type="Gene3D" id="3.90.1140.10">
    <property type="entry name" value="Cyclic phosphodiesterase"/>
    <property type="match status" value="1"/>
</dbReference>
<gene>
    <name evidence="1" type="ORF">LNTAR_19857</name>
</gene>
<dbReference type="RefSeq" id="WP_007279847.1">
    <property type="nucleotide sequence ID" value="NZ_ABCK01000017.1"/>
</dbReference>
<evidence type="ECO:0008006" key="3">
    <source>
        <dbReference type="Google" id="ProtNLM"/>
    </source>
</evidence>
<dbReference type="AlphaFoldDB" id="A6DPR6"/>
<dbReference type="SUPFAM" id="SSF55144">
    <property type="entry name" value="LigT-like"/>
    <property type="match status" value="1"/>
</dbReference>
<keyword evidence="2" id="KW-1185">Reference proteome</keyword>
<dbReference type="Pfam" id="PF13563">
    <property type="entry name" value="2_5_RNA_ligase2"/>
    <property type="match status" value="1"/>
</dbReference>
<reference evidence="1 2" key="1">
    <citation type="journal article" date="2010" name="J. Bacteriol.">
        <title>Genome sequence of Lentisphaera araneosa HTCC2155T, the type species of the order Lentisphaerales in the phylum Lentisphaerae.</title>
        <authorList>
            <person name="Thrash J.C."/>
            <person name="Cho J.C."/>
            <person name="Vergin K.L."/>
            <person name="Morris R.M."/>
            <person name="Giovannoni S.J."/>
        </authorList>
    </citation>
    <scope>NUCLEOTIDE SEQUENCE [LARGE SCALE GENOMIC DNA]</scope>
    <source>
        <strain evidence="1 2">HTCC2155</strain>
    </source>
</reference>
<dbReference type="eggNOG" id="COG1514">
    <property type="taxonomic scope" value="Bacteria"/>
</dbReference>
<sequence>MKTQAAKHQPFLAWHRGRPTYTVWMYQFSDSPLKTLVKEYQDQLKKFIKYHPVENLHLTIAPQGFLVENIELNDETTLHQINERAKELQKLDLAPPKIYIQNIDSFPHCPYIRCSDASKTTNYLQKLLDPENKNFTPHITLGNYLQSKNFTALKPFFESAIPQITLYPSSLDCVAYSTHPKNSVPVCPEDFQTLAKVHFSKA</sequence>
<evidence type="ECO:0000313" key="2">
    <source>
        <dbReference type="Proteomes" id="UP000004947"/>
    </source>
</evidence>
<accession>A6DPR6</accession>
<dbReference type="Proteomes" id="UP000004947">
    <property type="component" value="Unassembled WGS sequence"/>
</dbReference>
<evidence type="ECO:0000313" key="1">
    <source>
        <dbReference type="EMBL" id="EDM26361.1"/>
    </source>
</evidence>
<dbReference type="OrthoDB" id="5540889at2"/>